<dbReference type="AlphaFoldDB" id="A0A150WFD7"/>
<protein>
    <recommendedName>
        <fullName evidence="4">Outer membrane protein beta-barrel domain-containing protein</fullName>
    </recommendedName>
</protein>
<reference evidence="2 3" key="1">
    <citation type="submission" date="2016-03" db="EMBL/GenBank/DDBJ databases">
        <authorList>
            <person name="Ploux O."/>
        </authorList>
    </citation>
    <scope>NUCLEOTIDE SEQUENCE [LARGE SCALE GENOMIC DNA]</scope>
    <source>
        <strain evidence="2 3">BER2</strain>
    </source>
</reference>
<comment type="caution">
    <text evidence="2">The sequence shown here is derived from an EMBL/GenBank/DDBJ whole genome shotgun (WGS) entry which is preliminary data.</text>
</comment>
<accession>A0A150WFD7</accession>
<dbReference type="Proteomes" id="UP000075391">
    <property type="component" value="Unassembled WGS sequence"/>
</dbReference>
<feature type="chain" id="PRO_5007572717" description="Outer membrane protein beta-barrel domain-containing protein" evidence="1">
    <location>
        <begin position="19"/>
        <end position="216"/>
    </location>
</feature>
<dbReference type="RefSeq" id="WP_063243911.1">
    <property type="nucleotide sequence ID" value="NZ_LUKF01000016.1"/>
</dbReference>
<name>A0A150WFD7_BDEBC</name>
<sequence>MKKWIFLFTILFSAPSFADEFTPSYWSEGIHLLAGGGLNSSVYISKHERDDAGLGLNLKTDLLYVFHPQWAVEWSANVKFNRVRSYLVWDTLFTLGLRAQIPDLETPEWGMPYARLFIGRAPTVIFLNGDTPANVSDPSVSRIHFDGPVAGIGWGLLNKTQKGQVWFSEISFTIQSLEQEDDVRMDGDVPVVVSSSSRTDNSNIYSLSWTVGILAF</sequence>
<evidence type="ECO:0000256" key="1">
    <source>
        <dbReference type="SAM" id="SignalP"/>
    </source>
</evidence>
<evidence type="ECO:0000313" key="3">
    <source>
        <dbReference type="Proteomes" id="UP000075391"/>
    </source>
</evidence>
<organism evidence="2 3">
    <name type="scientific">Bdellovibrio bacteriovorus</name>
    <dbReference type="NCBI Taxonomy" id="959"/>
    <lineage>
        <taxon>Bacteria</taxon>
        <taxon>Pseudomonadati</taxon>
        <taxon>Bdellovibrionota</taxon>
        <taxon>Bdellovibrionia</taxon>
        <taxon>Bdellovibrionales</taxon>
        <taxon>Pseudobdellovibrionaceae</taxon>
        <taxon>Bdellovibrio</taxon>
    </lineage>
</organism>
<evidence type="ECO:0008006" key="4">
    <source>
        <dbReference type="Google" id="ProtNLM"/>
    </source>
</evidence>
<evidence type="ECO:0000313" key="2">
    <source>
        <dbReference type="EMBL" id="KYG61759.1"/>
    </source>
</evidence>
<dbReference type="OrthoDB" id="5293632at2"/>
<proteinExistence type="predicted"/>
<gene>
    <name evidence="2" type="ORF">AZI85_05915</name>
</gene>
<dbReference type="EMBL" id="LUKF01000016">
    <property type="protein sequence ID" value="KYG61759.1"/>
    <property type="molecule type" value="Genomic_DNA"/>
</dbReference>
<feature type="signal peptide" evidence="1">
    <location>
        <begin position="1"/>
        <end position="18"/>
    </location>
</feature>
<keyword evidence="1" id="KW-0732">Signal</keyword>